<dbReference type="InterPro" id="IPR027383">
    <property type="entry name" value="Znf_put"/>
</dbReference>
<dbReference type="InterPro" id="IPR011990">
    <property type="entry name" value="TPR-like_helical_dom_sf"/>
</dbReference>
<dbReference type="Gene3D" id="1.10.510.10">
    <property type="entry name" value="Transferase(Phosphotransferase) domain 1"/>
    <property type="match status" value="1"/>
</dbReference>
<evidence type="ECO:0000256" key="3">
    <source>
        <dbReference type="ARBA" id="ARBA00022777"/>
    </source>
</evidence>
<feature type="repeat" description="TPR" evidence="5">
    <location>
        <begin position="726"/>
        <end position="759"/>
    </location>
</feature>
<keyword evidence="5" id="KW-0802">TPR repeat</keyword>
<dbReference type="CDD" id="cd14014">
    <property type="entry name" value="STKc_PknB_like"/>
    <property type="match status" value="1"/>
</dbReference>
<protein>
    <submittedName>
        <fullName evidence="8">Protein kinase</fullName>
    </submittedName>
</protein>
<dbReference type="PROSITE" id="PS50011">
    <property type="entry name" value="PROTEIN_KINASE_DOM"/>
    <property type="match status" value="1"/>
</dbReference>
<gene>
    <name evidence="8" type="ORF">BON30_29230</name>
</gene>
<evidence type="ECO:0000256" key="2">
    <source>
        <dbReference type="ARBA" id="ARBA00022741"/>
    </source>
</evidence>
<evidence type="ECO:0000256" key="5">
    <source>
        <dbReference type="PROSITE-ProRule" id="PRU00339"/>
    </source>
</evidence>
<dbReference type="InterPro" id="IPR000719">
    <property type="entry name" value="Prot_kinase_dom"/>
</dbReference>
<dbReference type="Proteomes" id="UP000182229">
    <property type="component" value="Unassembled WGS sequence"/>
</dbReference>
<evidence type="ECO:0000256" key="4">
    <source>
        <dbReference type="ARBA" id="ARBA00022840"/>
    </source>
</evidence>
<dbReference type="SUPFAM" id="SSF56112">
    <property type="entry name" value="Protein kinase-like (PK-like)"/>
    <property type="match status" value="1"/>
</dbReference>
<comment type="caution">
    <text evidence="8">The sequence shown here is derived from an EMBL/GenBank/DDBJ whole genome shotgun (WGS) entry which is preliminary data.</text>
</comment>
<feature type="domain" description="Protein kinase" evidence="7">
    <location>
        <begin position="74"/>
        <end position="352"/>
    </location>
</feature>
<dbReference type="PROSITE" id="PS50005">
    <property type="entry name" value="TPR"/>
    <property type="match status" value="1"/>
</dbReference>
<dbReference type="Pfam" id="PF00069">
    <property type="entry name" value="Pkinase"/>
    <property type="match status" value="1"/>
</dbReference>
<reference evidence="9" key="1">
    <citation type="submission" date="2016-11" db="EMBL/GenBank/DDBJ databases">
        <authorList>
            <person name="Shukria A."/>
            <person name="Stevens D.C."/>
        </authorList>
    </citation>
    <scope>NUCLEOTIDE SEQUENCE [LARGE SCALE GENOMIC DNA]</scope>
    <source>
        <strain evidence="9">Cbfe23</strain>
    </source>
</reference>
<evidence type="ECO:0000313" key="8">
    <source>
        <dbReference type="EMBL" id="OJH37374.1"/>
    </source>
</evidence>
<dbReference type="PROSITE" id="PS00107">
    <property type="entry name" value="PROTEIN_KINASE_ATP"/>
    <property type="match status" value="1"/>
</dbReference>
<evidence type="ECO:0000259" key="7">
    <source>
        <dbReference type="PROSITE" id="PS50011"/>
    </source>
</evidence>
<dbReference type="PANTHER" id="PTHR43289:SF34">
    <property type="entry name" value="SERINE_THREONINE-PROTEIN KINASE YBDM-RELATED"/>
    <property type="match status" value="1"/>
</dbReference>
<dbReference type="Pfam" id="PF13424">
    <property type="entry name" value="TPR_12"/>
    <property type="match status" value="2"/>
</dbReference>
<dbReference type="SUPFAM" id="SSF48452">
    <property type="entry name" value="TPR-like"/>
    <property type="match status" value="2"/>
</dbReference>
<dbReference type="OrthoDB" id="9801841at2"/>
<dbReference type="Gene3D" id="1.25.40.10">
    <property type="entry name" value="Tetratricopeptide repeat domain"/>
    <property type="match status" value="3"/>
</dbReference>
<dbReference type="GO" id="GO:0005524">
    <property type="term" value="F:ATP binding"/>
    <property type="evidence" value="ECO:0007669"/>
    <property type="project" value="UniProtKB-UniRule"/>
</dbReference>
<keyword evidence="1" id="KW-0808">Transferase</keyword>
<sequence length="1036" mass="113369">MKACPQETTLSDFLAGVLSEEHRGLVLAHVQHCADCQWVLAAGEGARALSSPSAVLVQEPSPALLAPGTTVSRYVVRERIGSGAMGVVYAAHDPELGRRVALKVLRPEGQHRQELQQRLLREAQSLARLSHPNVVTLYDVGTHGDGIFLAMELVDGTTLAEWMKEPRPWREVLRVFLEAGRGLAAAHAAGLVHRDFKPANALLGRAGRVYVTDFGIARLLHQEDDPSPRMSPEAPVPAMMSPLTRTGFVLGTPAYLAPELLRGQRADARSDEFSFCVALYEALFGVRPFQGETLRELAEAARQGRVTPPAREVKVPAWVRRAVLRGLRAEPDERFPSMESLLAALNPPRRMLTRVVAAAAVAGVLGALAAYGVTQRRETRCEQEVEKLAAAWSPTRRERVRAAFLATGAPYAAQAWERLAAALDAYAGQWRTLRTESCLAVGRDTSDGSSWQTAACLDARLWQLAATTEVLEKADALTVQNAPQLMASLEGLAGCRDSPGLSSRPQPPDDLRLQVDAARHKLAQARAHLVAHRYPDGLAVTSALLEELKGLDYKPLAAEVLLIHGTILGENDKPQEAEAFLYQALWAAEAGRDDETVARAWLELIWVVGESLSRPADAEKLVRHAQAAVERLGRERFPDITTELHLRLASLRDQQGRLAEAEQEALQGLEFSRRRNGPDSLRTASLLHVLGRLRMSQHRNEESLEFHLQALEMRKRLLGPDNPALVVSYDRVASAYMQAGRRAEAVDILRQALALQEASAVPESTVLAGLLLDLSVNLRVEGRPEEARPLLERARAIFEAVRGPDHFNVVQVLTEQAMLYGEAGQHDKTIALTTEALERIHRSMGPDTPRATLPLMIRGYANLYSGRYREARRDLLEALTRMEKSQGAGGAGTVSVLIPLAEVALATRAPKAALEYCERARQVTEKAEGLESEDGASALSCAGEAYLAMGAAQKAVPLLEHARRIQTRRGKPGDPWVAGKTAFALARALLETRSSPDRARALAMAEEARTLLESAGLRGRTELQQVLVWQRHEGKR</sequence>
<evidence type="ECO:0000256" key="1">
    <source>
        <dbReference type="ARBA" id="ARBA00022679"/>
    </source>
</evidence>
<dbReference type="InterPro" id="IPR019734">
    <property type="entry name" value="TPR_rpt"/>
</dbReference>
<accession>A0A1L9B545</accession>
<organism evidence="8 9">
    <name type="scientific">Cystobacter ferrugineus</name>
    <dbReference type="NCBI Taxonomy" id="83449"/>
    <lineage>
        <taxon>Bacteria</taxon>
        <taxon>Pseudomonadati</taxon>
        <taxon>Myxococcota</taxon>
        <taxon>Myxococcia</taxon>
        <taxon>Myxococcales</taxon>
        <taxon>Cystobacterineae</taxon>
        <taxon>Archangiaceae</taxon>
        <taxon>Cystobacter</taxon>
    </lineage>
</organism>
<keyword evidence="3 8" id="KW-0418">Kinase</keyword>
<feature type="binding site" evidence="6">
    <location>
        <position position="103"/>
    </location>
    <ligand>
        <name>ATP</name>
        <dbReference type="ChEBI" id="CHEBI:30616"/>
    </ligand>
</feature>
<dbReference type="InterPro" id="IPR011009">
    <property type="entry name" value="Kinase-like_dom_sf"/>
</dbReference>
<keyword evidence="2 6" id="KW-0547">Nucleotide-binding</keyword>
<keyword evidence="4 6" id="KW-0067">ATP-binding</keyword>
<name>A0A1L9B545_9BACT</name>
<dbReference type="EMBL" id="MPIN01000008">
    <property type="protein sequence ID" value="OJH37374.1"/>
    <property type="molecule type" value="Genomic_DNA"/>
</dbReference>
<dbReference type="Pfam" id="PF13490">
    <property type="entry name" value="zf-HC2"/>
    <property type="match status" value="1"/>
</dbReference>
<dbReference type="PANTHER" id="PTHR43289">
    <property type="entry name" value="MITOGEN-ACTIVATED PROTEIN KINASE KINASE KINASE 20-RELATED"/>
    <property type="match status" value="1"/>
</dbReference>
<dbReference type="Gene3D" id="3.30.200.20">
    <property type="entry name" value="Phosphorylase Kinase, domain 1"/>
    <property type="match status" value="1"/>
</dbReference>
<dbReference type="RefSeq" id="WP_071901708.1">
    <property type="nucleotide sequence ID" value="NZ_MPIN01000008.1"/>
</dbReference>
<reference evidence="8 9" key="2">
    <citation type="submission" date="2016-12" db="EMBL/GenBank/DDBJ databases">
        <title>Draft Genome Sequence of Cystobacter ferrugineus Strain Cbfe23.</title>
        <authorList>
            <person name="Akbar S."/>
            <person name="Dowd S.E."/>
            <person name="Stevens D.C."/>
        </authorList>
    </citation>
    <scope>NUCLEOTIDE SEQUENCE [LARGE SCALE GENOMIC DNA]</scope>
    <source>
        <strain evidence="8 9">Cbfe23</strain>
    </source>
</reference>
<evidence type="ECO:0000256" key="6">
    <source>
        <dbReference type="PROSITE-ProRule" id="PRU10141"/>
    </source>
</evidence>
<dbReference type="AlphaFoldDB" id="A0A1L9B545"/>
<dbReference type="GO" id="GO:0004674">
    <property type="term" value="F:protein serine/threonine kinase activity"/>
    <property type="evidence" value="ECO:0007669"/>
    <property type="project" value="TreeGrafter"/>
</dbReference>
<proteinExistence type="predicted"/>
<dbReference type="InterPro" id="IPR017441">
    <property type="entry name" value="Protein_kinase_ATP_BS"/>
</dbReference>
<evidence type="ECO:0000313" key="9">
    <source>
        <dbReference type="Proteomes" id="UP000182229"/>
    </source>
</evidence>
<dbReference type="STRING" id="83449.BON30_29230"/>
<keyword evidence="9" id="KW-1185">Reference proteome</keyword>
<dbReference type="SMART" id="SM00028">
    <property type="entry name" value="TPR"/>
    <property type="match status" value="7"/>
</dbReference>